<dbReference type="AlphaFoldDB" id="A0A853ZRA5"/>
<evidence type="ECO:0000313" key="3">
    <source>
        <dbReference type="Proteomes" id="UP000185990"/>
    </source>
</evidence>
<name>A0A853ZRA5_9PSED</name>
<dbReference type="RefSeq" id="WP_073510265.1">
    <property type="nucleotide sequence ID" value="NZ_MPJD01000033.1"/>
</dbReference>
<comment type="caution">
    <text evidence="2">The sequence shown here is derived from an EMBL/GenBank/DDBJ whole genome shotgun (WGS) entry which is preliminary data.</text>
</comment>
<organism evidence="2 3">
    <name type="scientific">Pseudomonas versuta</name>
    <dbReference type="NCBI Taxonomy" id="1788301"/>
    <lineage>
        <taxon>Bacteria</taxon>
        <taxon>Pseudomonadati</taxon>
        <taxon>Pseudomonadota</taxon>
        <taxon>Gammaproteobacteria</taxon>
        <taxon>Pseudomonadales</taxon>
        <taxon>Pseudomonadaceae</taxon>
        <taxon>Pseudomonas</taxon>
    </lineage>
</organism>
<accession>A0A853ZRA5</accession>
<sequence>MSDNKRYVVNFIVDNQLGRRTLGCDRDNLSPCDAQATLKQTFPELRDASLTDVQVQKRTKPDEGDNIPGHYQQP</sequence>
<feature type="region of interest" description="Disordered" evidence="1">
    <location>
        <begin position="43"/>
        <end position="74"/>
    </location>
</feature>
<reference evidence="2 3" key="1">
    <citation type="submission" date="2016-11" db="EMBL/GenBank/DDBJ databases">
        <title>Draft genome of Pseudomonas versuta A4R1.12.</title>
        <authorList>
            <person name="See-Too W.-S."/>
        </authorList>
    </citation>
    <scope>NUCLEOTIDE SEQUENCE [LARGE SCALE GENOMIC DNA]</scope>
    <source>
        <strain evidence="2 3">A4R1.12</strain>
    </source>
</reference>
<evidence type="ECO:0000256" key="1">
    <source>
        <dbReference type="SAM" id="MobiDB-lite"/>
    </source>
</evidence>
<proteinExistence type="predicted"/>
<dbReference type="Proteomes" id="UP000185990">
    <property type="component" value="Unassembled WGS sequence"/>
</dbReference>
<dbReference type="EMBL" id="MPJD01000033">
    <property type="protein sequence ID" value="OKA19219.1"/>
    <property type="molecule type" value="Genomic_DNA"/>
</dbReference>
<gene>
    <name evidence="2" type="ORF">BOH74_18730</name>
</gene>
<protein>
    <submittedName>
        <fullName evidence="2">Uncharacterized protein</fullName>
    </submittedName>
</protein>
<evidence type="ECO:0000313" key="2">
    <source>
        <dbReference type="EMBL" id="OKA19219.1"/>
    </source>
</evidence>